<evidence type="ECO:0000313" key="2">
    <source>
        <dbReference type="Proteomes" id="UP000315816"/>
    </source>
</evidence>
<accession>A0A545SML7</accession>
<dbReference type="Proteomes" id="UP000315816">
    <property type="component" value="Unassembled WGS sequence"/>
</dbReference>
<dbReference type="AlphaFoldDB" id="A0A545SML7"/>
<dbReference type="OrthoDB" id="9808492at2"/>
<reference evidence="1 2" key="1">
    <citation type="submission" date="2019-06" db="EMBL/GenBank/DDBJ databases">
        <title>A novel species of marine bacteria.</title>
        <authorList>
            <person name="Wang Y."/>
        </authorList>
    </citation>
    <scope>NUCLEOTIDE SEQUENCE [LARGE SCALE GENOMIC DNA]</scope>
    <source>
        <strain evidence="1 2">MA1-10</strain>
    </source>
</reference>
<name>A0A545SML7_9RHOB</name>
<proteinExistence type="predicted"/>
<dbReference type="SUPFAM" id="SSF52467">
    <property type="entry name" value="DHS-like NAD/FAD-binding domain"/>
    <property type="match status" value="1"/>
</dbReference>
<comment type="caution">
    <text evidence="1">The sequence shown here is derived from an EMBL/GenBank/DDBJ whole genome shotgun (WGS) entry which is preliminary data.</text>
</comment>
<organism evidence="1 2">
    <name type="scientific">Aliiroseovarius halocynthiae</name>
    <dbReference type="NCBI Taxonomy" id="985055"/>
    <lineage>
        <taxon>Bacteria</taxon>
        <taxon>Pseudomonadati</taxon>
        <taxon>Pseudomonadota</taxon>
        <taxon>Alphaproteobacteria</taxon>
        <taxon>Rhodobacterales</taxon>
        <taxon>Paracoccaceae</taxon>
        <taxon>Aliiroseovarius</taxon>
    </lineage>
</organism>
<dbReference type="Pfam" id="PF13289">
    <property type="entry name" value="SIR2_2"/>
    <property type="match status" value="1"/>
</dbReference>
<gene>
    <name evidence="1" type="ORF">FIL88_14230</name>
</gene>
<keyword evidence="2" id="KW-1185">Reference proteome</keyword>
<sequence>MRRSDTISMVVGIYEDFQLNEEIQLIERIAATAQTCIQHHPVVVLGSGASIVHGLRSMGDLAQYLQDHIQLDEGEETDSWLLIRTALAGGDGLEEALLKTAAPASLVEKIVALTWRAIAEDDLALMARAARGREHFSLSDLLQGMFKSTHMVTNIVTPNYDRVVEYACDIAGYFHAAGFEPGIIRNREGGDPVSIRRGAYAARTVRIWKVHGSLDWFADNSGRVVSLPISERLPEDLEPLIVTPGVSKYERTHDEPFRSAIQGADRALAQAASFLCVGYGFRDQHIQPKIVEKCRQRNVPIVILARTLTEEAKRFLAESAGQAYMALERDGEGTRVFLPDYPEGVSIAQPDLWSFDNFNKMAL</sequence>
<dbReference type="InterPro" id="IPR029035">
    <property type="entry name" value="DHS-like_NAD/FAD-binding_dom"/>
</dbReference>
<protein>
    <submittedName>
        <fullName evidence="1">Uncharacterized protein</fullName>
    </submittedName>
</protein>
<dbReference type="EMBL" id="VICH01000011">
    <property type="protein sequence ID" value="TQV66209.1"/>
    <property type="molecule type" value="Genomic_DNA"/>
</dbReference>
<evidence type="ECO:0000313" key="1">
    <source>
        <dbReference type="EMBL" id="TQV66209.1"/>
    </source>
</evidence>